<accession>A0A6N3E0U9</accession>
<organism evidence="1">
    <name type="scientific">Intestinibacter bartlettii</name>
    <dbReference type="NCBI Taxonomy" id="261299"/>
    <lineage>
        <taxon>Bacteria</taxon>
        <taxon>Bacillati</taxon>
        <taxon>Bacillota</taxon>
        <taxon>Clostridia</taxon>
        <taxon>Peptostreptococcales</taxon>
        <taxon>Peptostreptococcaceae</taxon>
        <taxon>Intestinibacter</taxon>
    </lineage>
</organism>
<gene>
    <name evidence="1" type="ORF">IBLFYP30_02397</name>
</gene>
<dbReference type="RefSeq" id="WP_022071151.1">
    <property type="nucleotide sequence ID" value="NZ_BAABYO010000001.1"/>
</dbReference>
<proteinExistence type="predicted"/>
<protein>
    <submittedName>
        <fullName evidence="1">Uncharacterized protein</fullName>
    </submittedName>
</protein>
<dbReference type="AlphaFoldDB" id="A0A6N3E0U9"/>
<sequence>MRNTIIALTWVILFILFGLYIDNKVENFCIDYTKDVQETYEVIHDENWDEADKKLDDLVKKLEMQKDFWLKVLDHQYYDDLNLELGLAKNAVYCKNKIRGLESLEKVESILQNLMADEKCNWNYIF</sequence>
<name>A0A6N3E0U9_9FIRM</name>
<dbReference type="InterPro" id="IPR025373">
    <property type="entry name" value="DUF4363"/>
</dbReference>
<evidence type="ECO:0000313" key="1">
    <source>
        <dbReference type="EMBL" id="VYU33735.1"/>
    </source>
</evidence>
<reference evidence="1" key="1">
    <citation type="submission" date="2019-11" db="EMBL/GenBank/DDBJ databases">
        <authorList>
            <person name="Feng L."/>
        </authorList>
    </citation>
    <scope>NUCLEOTIDE SEQUENCE</scope>
    <source>
        <strain evidence="1">IbartlettiiLFYP30</strain>
    </source>
</reference>
<dbReference type="EMBL" id="CACRUE010000033">
    <property type="protein sequence ID" value="VYU33735.1"/>
    <property type="molecule type" value="Genomic_DNA"/>
</dbReference>
<dbReference type="Pfam" id="PF14276">
    <property type="entry name" value="DUF4363"/>
    <property type="match status" value="1"/>
</dbReference>